<dbReference type="AlphaFoldDB" id="A0A7Y0L7Z1"/>
<dbReference type="InterPro" id="IPR036397">
    <property type="entry name" value="RNaseH_sf"/>
</dbReference>
<keyword evidence="3" id="KW-1185">Reference proteome</keyword>
<dbReference type="GO" id="GO:0003676">
    <property type="term" value="F:nucleic acid binding"/>
    <property type="evidence" value="ECO:0007669"/>
    <property type="project" value="InterPro"/>
</dbReference>
<feature type="domain" description="Tc1-like transposase DDE" evidence="1">
    <location>
        <begin position="2"/>
        <end position="111"/>
    </location>
</feature>
<sequence>MIIFQDEAHIRDYQAIGATWYLQGRQKHVLTTGKHASATLFGAVAPATGQIVITEADHATAETFQAFLETLRATFPEKTIHLILDNAKIHHAKVLQPYLAAHPELDLRFLPRR</sequence>
<gene>
    <name evidence="2" type="ORF">HIJ39_17370</name>
</gene>
<dbReference type="EMBL" id="JABBVZ010000084">
    <property type="protein sequence ID" value="NMP24105.1"/>
    <property type="molecule type" value="Genomic_DNA"/>
</dbReference>
<evidence type="ECO:0000313" key="3">
    <source>
        <dbReference type="Proteomes" id="UP000533476"/>
    </source>
</evidence>
<dbReference type="Pfam" id="PF13358">
    <property type="entry name" value="DDE_3"/>
    <property type="match status" value="1"/>
</dbReference>
<dbReference type="InterPro" id="IPR038717">
    <property type="entry name" value="Tc1-like_DDE_dom"/>
</dbReference>
<name>A0A7Y0L7Z1_9FIRM</name>
<reference evidence="2 3" key="1">
    <citation type="submission" date="2020-04" db="EMBL/GenBank/DDBJ databases">
        <authorList>
            <person name="Zhang R."/>
            <person name="Schippers A."/>
        </authorList>
    </citation>
    <scope>NUCLEOTIDE SEQUENCE [LARGE SCALE GENOMIC DNA]</scope>
    <source>
        <strain evidence="2 3">DSM 109850</strain>
    </source>
</reference>
<proteinExistence type="predicted"/>
<protein>
    <submittedName>
        <fullName evidence="2">Transposase</fullName>
    </submittedName>
</protein>
<organism evidence="2 3">
    <name type="scientific">Sulfobacillus harzensis</name>
    <dbReference type="NCBI Taxonomy" id="2729629"/>
    <lineage>
        <taxon>Bacteria</taxon>
        <taxon>Bacillati</taxon>
        <taxon>Bacillota</taxon>
        <taxon>Clostridia</taxon>
        <taxon>Eubacteriales</taxon>
        <taxon>Clostridiales Family XVII. Incertae Sedis</taxon>
        <taxon>Sulfobacillus</taxon>
    </lineage>
</organism>
<dbReference type="Gene3D" id="3.30.420.10">
    <property type="entry name" value="Ribonuclease H-like superfamily/Ribonuclease H"/>
    <property type="match status" value="1"/>
</dbReference>
<dbReference type="Proteomes" id="UP000533476">
    <property type="component" value="Unassembled WGS sequence"/>
</dbReference>
<evidence type="ECO:0000313" key="2">
    <source>
        <dbReference type="EMBL" id="NMP24105.1"/>
    </source>
</evidence>
<accession>A0A7Y0L7Z1</accession>
<evidence type="ECO:0000259" key="1">
    <source>
        <dbReference type="Pfam" id="PF13358"/>
    </source>
</evidence>
<comment type="caution">
    <text evidence="2">The sequence shown here is derived from an EMBL/GenBank/DDBJ whole genome shotgun (WGS) entry which is preliminary data.</text>
</comment>